<protein>
    <submittedName>
        <fullName evidence="2">Uncharacterized protein</fullName>
    </submittedName>
</protein>
<reference evidence="2" key="1">
    <citation type="submission" date="2023-08" db="EMBL/GenBank/DDBJ databases">
        <title>Reference Genome Resource for the Citrus Pathogen Phytophthora citrophthora.</title>
        <authorList>
            <person name="Moller H."/>
            <person name="Coetzee B."/>
            <person name="Rose L.J."/>
            <person name="Van Niekerk J.M."/>
        </authorList>
    </citation>
    <scope>NUCLEOTIDE SEQUENCE</scope>
    <source>
        <strain evidence="2">STE-U-9442</strain>
    </source>
</reference>
<dbReference type="Proteomes" id="UP001259832">
    <property type="component" value="Unassembled WGS sequence"/>
</dbReference>
<evidence type="ECO:0000313" key="2">
    <source>
        <dbReference type="EMBL" id="KAK1945039.1"/>
    </source>
</evidence>
<name>A0AAD9LSF5_9STRA</name>
<comment type="caution">
    <text evidence="2">The sequence shown here is derived from an EMBL/GenBank/DDBJ whole genome shotgun (WGS) entry which is preliminary data.</text>
</comment>
<evidence type="ECO:0000256" key="1">
    <source>
        <dbReference type="SAM" id="MobiDB-lite"/>
    </source>
</evidence>
<organism evidence="2 3">
    <name type="scientific">Phytophthora citrophthora</name>
    <dbReference type="NCBI Taxonomy" id="4793"/>
    <lineage>
        <taxon>Eukaryota</taxon>
        <taxon>Sar</taxon>
        <taxon>Stramenopiles</taxon>
        <taxon>Oomycota</taxon>
        <taxon>Peronosporomycetes</taxon>
        <taxon>Peronosporales</taxon>
        <taxon>Peronosporaceae</taxon>
        <taxon>Phytophthora</taxon>
    </lineage>
</organism>
<accession>A0AAD9LSF5</accession>
<evidence type="ECO:0000313" key="3">
    <source>
        <dbReference type="Proteomes" id="UP001259832"/>
    </source>
</evidence>
<keyword evidence="3" id="KW-1185">Reference proteome</keyword>
<dbReference type="AlphaFoldDB" id="A0AAD9LSF5"/>
<feature type="region of interest" description="Disordered" evidence="1">
    <location>
        <begin position="252"/>
        <end position="272"/>
    </location>
</feature>
<dbReference type="EMBL" id="JASMQC010000005">
    <property type="protein sequence ID" value="KAK1945039.1"/>
    <property type="molecule type" value="Genomic_DNA"/>
</dbReference>
<proteinExistence type="predicted"/>
<sequence>MKDSATKYRRFHKGASAALACRAQKRLSRTKQAATGSDEVQQRQVPRFSLWNAKDKEILARAFEDFNATTHSSKNQKFKALQEVFVALGGDKSRSWRAVEGKTRKLWRAKQLVFERDDDFARWFKLSNSARRTVIAGKAVGKMLLLMSPEGLRTLDELVGNSSVCHLEADNAAIVLPKRVEHDSSSGTAVGEESFGEEATGVENSVVCQREVDNVATVRPTREPVRDNSMDGVTVGDEALDDQVDRDAIVPTPNEPIGEHSVDGMTDEEGQDDEAIEATATAPEKQPGLPVVDTPPATCNGVEEDISVDNPTREVRESEGGGARATLARKFVRELRITSREQRLAESAVGILMASVGEPQAKKRRLLHSVLCSQ</sequence>
<gene>
    <name evidence="2" type="ORF">P3T76_003572</name>
</gene>